<proteinExistence type="predicted"/>
<gene>
    <name evidence="1" type="primary">54</name>
    <name evidence="1" type="ORF">SEA_KROMP_54</name>
</gene>
<evidence type="ECO:0000313" key="1">
    <source>
        <dbReference type="EMBL" id="AYD81655.1"/>
    </source>
</evidence>
<evidence type="ECO:0000313" key="2">
    <source>
        <dbReference type="Proteomes" id="UP000274637"/>
    </source>
</evidence>
<name>A0A386K8U6_9CAUD</name>
<dbReference type="Proteomes" id="UP000274637">
    <property type="component" value="Segment"/>
</dbReference>
<sequence>MTDQTTDQTTLLALTDLLGTLASSLTHPGRRLAALWAVDSLRRIAAETTPTDGHAAFTALMAVPAPAPITVLLPGQPPLVGTWHGGGTGTPRGSADLVWEPTITFPRQPAAGARQDGAQQS</sequence>
<accession>A0A386K8U6</accession>
<reference evidence="2" key="1">
    <citation type="submission" date="2018-08" db="EMBL/GenBank/DDBJ databases">
        <authorList>
            <person name="Mousa M."/>
            <person name="Kelsky B.L."/>
            <person name="Goh L.M."/>
            <person name="Shaffer C.D."/>
            <person name="Weston-Hafer K.A."/>
            <person name="Russell D.A."/>
            <person name="Pope W.H."/>
            <person name="Jacobs-Sera D."/>
            <person name="Hendrix R.W."/>
            <person name="Hatfull G.F."/>
        </authorList>
    </citation>
    <scope>NUCLEOTIDE SEQUENCE [LARGE SCALE GENOMIC DNA]</scope>
</reference>
<dbReference type="EMBL" id="MH744420">
    <property type="protein sequence ID" value="AYD81655.1"/>
    <property type="molecule type" value="Genomic_DNA"/>
</dbReference>
<protein>
    <submittedName>
        <fullName evidence="1">Uncharacterized protein</fullName>
    </submittedName>
</protein>
<keyword evidence="2" id="KW-1185">Reference proteome</keyword>
<organism evidence="1 2">
    <name type="scientific">Streptomyces phage Kromp</name>
    <dbReference type="NCBI Taxonomy" id="2315619"/>
    <lineage>
        <taxon>Viruses</taxon>
        <taxon>Duplodnaviria</taxon>
        <taxon>Heunggongvirae</taxon>
        <taxon>Uroviricota</taxon>
        <taxon>Caudoviricetes</taxon>
        <taxon>Krompvirus</taxon>
        <taxon>Krompvirus kromp</taxon>
    </lineage>
</organism>